<evidence type="ECO:0000256" key="4">
    <source>
        <dbReference type="ARBA" id="ARBA00035682"/>
    </source>
</evidence>
<evidence type="ECO:0000256" key="2">
    <source>
        <dbReference type="ARBA" id="ARBA00023128"/>
    </source>
</evidence>
<evidence type="ECO:0000259" key="6">
    <source>
        <dbReference type="SMART" id="SM01155"/>
    </source>
</evidence>
<name>A0A9P8AJN3_9ASCO</name>
<dbReference type="PANTHER" id="PTHR32035:SF3">
    <property type="entry name" value="SMALL RIBOSOMAL SUBUNIT PROTEIN MS38"/>
    <property type="match status" value="1"/>
</dbReference>
<accession>A0A9P8AJN3</accession>
<dbReference type="AlphaFoldDB" id="A0A9P8AJN3"/>
<evidence type="ECO:0000256" key="3">
    <source>
        <dbReference type="ARBA" id="ARBA00035647"/>
    </source>
</evidence>
<comment type="caution">
    <text evidence="7">The sequence shown here is derived from an EMBL/GenBank/DDBJ whole genome shotgun (WGS) entry which is preliminary data.</text>
</comment>
<comment type="similarity">
    <text evidence="3">Belongs to the mitochondrion-specific ribosomal protein mS38 family.</text>
</comment>
<evidence type="ECO:0000256" key="5">
    <source>
        <dbReference type="SAM" id="MobiDB-lite"/>
    </source>
</evidence>
<dbReference type="Proteomes" id="UP000790833">
    <property type="component" value="Unassembled WGS sequence"/>
</dbReference>
<dbReference type="EMBL" id="JAHMUF010000003">
    <property type="protein sequence ID" value="KAG7195615.1"/>
    <property type="molecule type" value="Genomic_DNA"/>
</dbReference>
<sequence>MPILWMSVRTFVVQRNPIAVINTLPVWGLKSPIDKRFQINDSNTRSGLSDVELPSNSILDKISNENWASNGAEDMSFSDSTMYADSVLRKRRKKMKKHKLRKRRRSERSLKKRLGLLK</sequence>
<reference evidence="7" key="1">
    <citation type="submission" date="2021-03" db="EMBL/GenBank/DDBJ databases">
        <authorList>
            <person name="Palmer J.M."/>
        </authorList>
    </citation>
    <scope>NUCLEOTIDE SEQUENCE</scope>
    <source>
        <strain evidence="7">ARV_011</strain>
    </source>
</reference>
<feature type="region of interest" description="Disordered" evidence="5">
    <location>
        <begin position="91"/>
        <end position="118"/>
    </location>
</feature>
<dbReference type="RefSeq" id="XP_043051160.1">
    <property type="nucleotide sequence ID" value="XM_043194108.1"/>
</dbReference>
<dbReference type="GO" id="GO:0005739">
    <property type="term" value="C:mitochondrion"/>
    <property type="evidence" value="ECO:0007669"/>
    <property type="project" value="UniProtKB-SubCell"/>
</dbReference>
<dbReference type="GeneID" id="66116756"/>
<evidence type="ECO:0000313" key="8">
    <source>
        <dbReference type="Proteomes" id="UP000790833"/>
    </source>
</evidence>
<organism evidence="7 8">
    <name type="scientific">Scheffersomyces spartinae</name>
    <dbReference type="NCBI Taxonomy" id="45513"/>
    <lineage>
        <taxon>Eukaryota</taxon>
        <taxon>Fungi</taxon>
        <taxon>Dikarya</taxon>
        <taxon>Ascomycota</taxon>
        <taxon>Saccharomycotina</taxon>
        <taxon>Pichiomycetes</taxon>
        <taxon>Debaryomycetaceae</taxon>
        <taxon>Scheffersomyces</taxon>
    </lineage>
</organism>
<feature type="domain" description="Ribosomal protein mS38 C-terminal" evidence="6">
    <location>
        <begin position="83"/>
        <end position="116"/>
    </location>
</feature>
<keyword evidence="8" id="KW-1185">Reference proteome</keyword>
<evidence type="ECO:0000256" key="1">
    <source>
        <dbReference type="ARBA" id="ARBA00004173"/>
    </source>
</evidence>
<comment type="subcellular location">
    <subcellularLocation>
        <location evidence="1">Mitochondrion</location>
    </subcellularLocation>
</comment>
<gene>
    <name evidence="7" type="ORF">KQ657_003382</name>
</gene>
<dbReference type="InterPro" id="IPR013177">
    <property type="entry name" value="Ribosomal_mS38_C"/>
</dbReference>
<proteinExistence type="inferred from homology"/>
<dbReference type="PANTHER" id="PTHR32035">
    <property type="entry name" value="AURORA KINASE A-INTERACTING PROTEIN"/>
    <property type="match status" value="1"/>
</dbReference>
<evidence type="ECO:0000313" key="7">
    <source>
        <dbReference type="EMBL" id="KAG7195615.1"/>
    </source>
</evidence>
<dbReference type="Pfam" id="PF08213">
    <property type="entry name" value="COX24_C"/>
    <property type="match status" value="1"/>
</dbReference>
<keyword evidence="2" id="KW-0496">Mitochondrion</keyword>
<dbReference type="SMART" id="SM01155">
    <property type="entry name" value="DUF1713"/>
    <property type="match status" value="1"/>
</dbReference>
<protein>
    <recommendedName>
        <fullName evidence="4">Small ribosomal subunit protein mS38</fullName>
    </recommendedName>
</protein>